<sequence length="38" mass="4249">MLPRYEAMIELFKEETATDEVGHLLSADQIARLLTATA</sequence>
<proteinExistence type="predicted"/>
<dbReference type="AlphaFoldDB" id="A0A0S2DQJ1"/>
<evidence type="ECO:0000313" key="2">
    <source>
        <dbReference type="Proteomes" id="UP000061569"/>
    </source>
</evidence>
<gene>
    <name evidence="1" type="ORF">GLE_5498</name>
</gene>
<protein>
    <submittedName>
        <fullName evidence="1">Uncharacterized protein</fullName>
    </submittedName>
</protein>
<dbReference type="EMBL" id="CP013140">
    <property type="protein sequence ID" value="ALN60839.1"/>
    <property type="molecule type" value="Genomic_DNA"/>
</dbReference>
<name>A0A0S2DQJ1_LYSEN</name>
<reference evidence="1 2" key="1">
    <citation type="submission" date="2015-11" db="EMBL/GenBank/DDBJ databases">
        <title>Genome sequences of Lysobacter enzymogenes strain C3 and Lysobacter antibioticus ATCC 29479.</title>
        <authorList>
            <person name="Kobayashi D.Y."/>
        </authorList>
    </citation>
    <scope>NUCLEOTIDE SEQUENCE [LARGE SCALE GENOMIC DNA]</scope>
    <source>
        <strain evidence="1 2">C3</strain>
    </source>
</reference>
<evidence type="ECO:0000313" key="1">
    <source>
        <dbReference type="EMBL" id="ALN60839.1"/>
    </source>
</evidence>
<dbReference type="PATRIC" id="fig|69.6.peg.5413"/>
<organism evidence="1 2">
    <name type="scientific">Lysobacter enzymogenes</name>
    <dbReference type="NCBI Taxonomy" id="69"/>
    <lineage>
        <taxon>Bacteria</taxon>
        <taxon>Pseudomonadati</taxon>
        <taxon>Pseudomonadota</taxon>
        <taxon>Gammaproteobacteria</taxon>
        <taxon>Lysobacterales</taxon>
        <taxon>Lysobacteraceae</taxon>
        <taxon>Lysobacter</taxon>
    </lineage>
</organism>
<accession>A0A0S2DQJ1</accession>
<dbReference type="Proteomes" id="UP000061569">
    <property type="component" value="Chromosome"/>
</dbReference>
<dbReference type="KEGG" id="lez:GLE_5498"/>